<feature type="domain" description="Fanconi anaemia group A protein helical" evidence="2">
    <location>
        <begin position="360"/>
        <end position="436"/>
    </location>
</feature>
<dbReference type="PANTHER" id="PTHR12047:SF2">
    <property type="entry name" value="FANCONI ANEMIA GROUP A PROTEIN"/>
    <property type="match status" value="1"/>
</dbReference>
<evidence type="ECO:0000313" key="3">
    <source>
        <dbReference type="EMBL" id="KAH9365581.1"/>
    </source>
</evidence>
<dbReference type="InterPro" id="IPR003516">
    <property type="entry name" value="FANCA"/>
</dbReference>
<dbReference type="AlphaFoldDB" id="A0A9J6FR51"/>
<keyword evidence="4" id="KW-1185">Reference proteome</keyword>
<dbReference type="EMBL" id="JABSTR010000003">
    <property type="protein sequence ID" value="KAH9365581.1"/>
    <property type="molecule type" value="Genomic_DNA"/>
</dbReference>
<feature type="domain" description="Fanconi anaemia group A protein N-terminal" evidence="1">
    <location>
        <begin position="20"/>
        <end position="344"/>
    </location>
</feature>
<name>A0A9J6FR51_HAELO</name>
<dbReference type="Pfam" id="PF24781">
    <property type="entry name" value="FANCA_helical"/>
    <property type="match status" value="1"/>
</dbReference>
<comment type="caution">
    <text evidence="3">The sequence shown here is derived from an EMBL/GenBank/DDBJ whole genome shotgun (WGS) entry which is preliminary data.</text>
</comment>
<dbReference type="Pfam" id="PF15865">
    <property type="entry name" value="Fanconi_A_N"/>
    <property type="match status" value="1"/>
</dbReference>
<dbReference type="Proteomes" id="UP000821853">
    <property type="component" value="Unassembled WGS sequence"/>
</dbReference>
<organism evidence="3 4">
    <name type="scientific">Haemaphysalis longicornis</name>
    <name type="common">Bush tick</name>
    <dbReference type="NCBI Taxonomy" id="44386"/>
    <lineage>
        <taxon>Eukaryota</taxon>
        <taxon>Metazoa</taxon>
        <taxon>Ecdysozoa</taxon>
        <taxon>Arthropoda</taxon>
        <taxon>Chelicerata</taxon>
        <taxon>Arachnida</taxon>
        <taxon>Acari</taxon>
        <taxon>Parasitiformes</taxon>
        <taxon>Ixodida</taxon>
        <taxon>Ixodoidea</taxon>
        <taxon>Ixodidae</taxon>
        <taxon>Haemaphysalinae</taxon>
        <taxon>Haemaphysalis</taxon>
    </lineage>
</organism>
<dbReference type="InterPro" id="IPR031729">
    <property type="entry name" value="Fanconi_A_N"/>
</dbReference>
<dbReference type="PANTHER" id="PTHR12047">
    <property type="entry name" value="FANCONI ANEMIA GROUP A PROTEIN"/>
    <property type="match status" value="1"/>
</dbReference>
<reference evidence="3 4" key="1">
    <citation type="journal article" date="2020" name="Cell">
        <title>Large-Scale Comparative Analyses of Tick Genomes Elucidate Their Genetic Diversity and Vector Capacities.</title>
        <authorList>
            <consortium name="Tick Genome and Microbiome Consortium (TIGMIC)"/>
            <person name="Jia N."/>
            <person name="Wang J."/>
            <person name="Shi W."/>
            <person name="Du L."/>
            <person name="Sun Y."/>
            <person name="Zhan W."/>
            <person name="Jiang J.F."/>
            <person name="Wang Q."/>
            <person name="Zhang B."/>
            <person name="Ji P."/>
            <person name="Bell-Sakyi L."/>
            <person name="Cui X.M."/>
            <person name="Yuan T.T."/>
            <person name="Jiang B.G."/>
            <person name="Yang W.F."/>
            <person name="Lam T.T."/>
            <person name="Chang Q.C."/>
            <person name="Ding S.J."/>
            <person name="Wang X.J."/>
            <person name="Zhu J.G."/>
            <person name="Ruan X.D."/>
            <person name="Zhao L."/>
            <person name="Wei J.T."/>
            <person name="Ye R.Z."/>
            <person name="Que T.C."/>
            <person name="Du C.H."/>
            <person name="Zhou Y.H."/>
            <person name="Cheng J.X."/>
            <person name="Dai P.F."/>
            <person name="Guo W.B."/>
            <person name="Han X.H."/>
            <person name="Huang E.J."/>
            <person name="Li L.F."/>
            <person name="Wei W."/>
            <person name="Gao Y.C."/>
            <person name="Liu J.Z."/>
            <person name="Shao H.Z."/>
            <person name="Wang X."/>
            <person name="Wang C.C."/>
            <person name="Yang T.C."/>
            <person name="Huo Q.B."/>
            <person name="Li W."/>
            <person name="Chen H.Y."/>
            <person name="Chen S.E."/>
            <person name="Zhou L.G."/>
            <person name="Ni X.B."/>
            <person name="Tian J.H."/>
            <person name="Sheng Y."/>
            <person name="Liu T."/>
            <person name="Pan Y.S."/>
            <person name="Xia L.Y."/>
            <person name="Li J."/>
            <person name="Zhao F."/>
            <person name="Cao W.C."/>
        </authorList>
    </citation>
    <scope>NUCLEOTIDE SEQUENCE [LARGE SCALE GENOMIC DNA]</scope>
    <source>
        <strain evidence="3">HaeL-2018</strain>
    </source>
</reference>
<dbReference type="VEuPathDB" id="VectorBase:HLOH_065227"/>
<protein>
    <submittedName>
        <fullName evidence="3">Uncharacterized protein</fullName>
    </submittedName>
</protein>
<dbReference type="OrthoDB" id="6485841at2759"/>
<evidence type="ECO:0000259" key="2">
    <source>
        <dbReference type="Pfam" id="PF24781"/>
    </source>
</evidence>
<sequence length="1110" mass="123454">MNSPDVDFAKVLTSCAVCPLELLSRLHAGNVMRIEDYIALNVQNPRVIADLSRSLLTSCQLAVRSEPAALTFSVSACAVVNCAYSGSDLNDGGPSVRKVCRTVLETLLLRLLKACEEGQACGDLLGPLLKSPFARKSAIRSCAGDALACILAYNPVYKVTQAISSHHKWTSKNCSPWLLGTFQKVMQVLTVAEVTGQLQKTLNSKEVNWYMLLTALSVYVATYQDCTLLTGLIESLLKTAFECLGMEHLVSAFLLARQAAQEAPLTFPPYSSWFEKYFGFSDTTYANSSNTFAFLVKVLSDMVPFERSRYLRAHIQKPAHAPPKCRPLYHDYVILAKTRLQDLEEADDKPASEDQEQFAQAYGFVRECLEDFAAKGKIPRSVIEASIFKKPYFSGQFLPVLLNRSNFPEQQDVVCSLVQGLFQHGKISKERYEKFLSDGEKRQREGGDQDVEMSSAPSLLEHLIAHMRCEPLTEEDCAAVVTDLSQEIQKRETEELQRTLELGVESADCKDVFELLYFVGKACCQQPQKPWVTTFQLSMTRSLCTVRVLGKFLWELLTGKQMDKEEAEVFSRFLLCMPVMWEDRPVQVSFQGTTYSSVHEAMFSSFPLATHQDRRRFLQLSATYLTLAAQQTKATALLPSCVPEVLIKKFKFVAHRAGHLRKELDPVTWTRFKESPAKQWLESHDLSVQEWVDLESRICDDTASAILRQDLLSFISSGRSARHLCAALLQALVSGGPRTPNYSQLQILLQSLLLNPARDESGESVPFATQALVQMEDHVPYCGLNGEEKAARFFRLYVHLPPYCLLVNRPEDCPTSESVQLFITVVNKHLLQCSPEATPSVTLHLFRGLLQSNLSRAHASSILEQCPVLAYRLALHWKTIAPILDQETVKCDELGNLMAGVRKLYALAEEFVAGSVDSGRKLSKISKTWLPALVLACSISADGRMPSHYDALTASVQQKTLQFLTVLCQRKAWGSDLKACISKFILDNPSLCSALALFDAALMNTLMPALDFFELLVSSFNLIVDVVCRQDSKCGCCLSTAISLMARLETIDGDFQSWDAAAEGAPSSASARLYALVRKAPAAVLRSLPETTVANCPEGLRQCIEQFRGC</sequence>
<evidence type="ECO:0000259" key="1">
    <source>
        <dbReference type="Pfam" id="PF15865"/>
    </source>
</evidence>
<dbReference type="GO" id="GO:0043240">
    <property type="term" value="C:Fanconi anaemia nuclear complex"/>
    <property type="evidence" value="ECO:0007669"/>
    <property type="project" value="InterPro"/>
</dbReference>
<dbReference type="InterPro" id="IPR055386">
    <property type="entry name" value="FANCA_helical"/>
</dbReference>
<proteinExistence type="predicted"/>
<gene>
    <name evidence="3" type="ORF">HPB48_019622</name>
</gene>
<dbReference type="GO" id="GO:0036297">
    <property type="term" value="P:interstrand cross-link repair"/>
    <property type="evidence" value="ECO:0007669"/>
    <property type="project" value="InterPro"/>
</dbReference>
<accession>A0A9J6FR51</accession>
<evidence type="ECO:0000313" key="4">
    <source>
        <dbReference type="Proteomes" id="UP000821853"/>
    </source>
</evidence>
<dbReference type="OMA" id="QCNESTI"/>